<evidence type="ECO:0000256" key="2">
    <source>
        <dbReference type="ARBA" id="ARBA00004613"/>
    </source>
</evidence>
<feature type="domain" description="Crinkler effector protein N-terminal" evidence="4">
    <location>
        <begin position="6"/>
        <end position="109"/>
    </location>
</feature>
<protein>
    <recommendedName>
        <fullName evidence="4">Crinkler effector protein N-terminal domain-containing protein</fullName>
    </recommendedName>
</protein>
<evidence type="ECO:0000313" key="6">
    <source>
        <dbReference type="Proteomes" id="UP000780801"/>
    </source>
</evidence>
<accession>A0A9P6KAX0</accession>
<dbReference type="Pfam" id="PF20147">
    <property type="entry name" value="Crinkler"/>
    <property type="match status" value="1"/>
</dbReference>
<dbReference type="GO" id="GO:0005576">
    <property type="term" value="C:extracellular region"/>
    <property type="evidence" value="ECO:0007669"/>
    <property type="project" value="UniProtKB-SubCell"/>
</dbReference>
<dbReference type="GO" id="GO:0043657">
    <property type="term" value="C:host cell"/>
    <property type="evidence" value="ECO:0007669"/>
    <property type="project" value="UniProtKB-SubCell"/>
</dbReference>
<comment type="subcellular location">
    <subcellularLocation>
        <location evidence="1">Host cell</location>
    </subcellularLocation>
    <subcellularLocation>
        <location evidence="2">Secreted</location>
    </subcellularLocation>
</comment>
<evidence type="ECO:0000313" key="5">
    <source>
        <dbReference type="EMBL" id="KAF9577962.1"/>
    </source>
</evidence>
<evidence type="ECO:0000256" key="3">
    <source>
        <dbReference type="ARBA" id="ARBA00022525"/>
    </source>
</evidence>
<dbReference type="EMBL" id="JAABOA010004168">
    <property type="protein sequence ID" value="KAF9577962.1"/>
    <property type="molecule type" value="Genomic_DNA"/>
</dbReference>
<keyword evidence="3" id="KW-0964">Secreted</keyword>
<name>A0A9P6KAX0_9FUNG</name>
<evidence type="ECO:0000259" key="4">
    <source>
        <dbReference type="Pfam" id="PF20147"/>
    </source>
</evidence>
<organism evidence="5 6">
    <name type="scientific">Lunasporangiospora selenospora</name>
    <dbReference type="NCBI Taxonomy" id="979761"/>
    <lineage>
        <taxon>Eukaryota</taxon>
        <taxon>Fungi</taxon>
        <taxon>Fungi incertae sedis</taxon>
        <taxon>Mucoromycota</taxon>
        <taxon>Mortierellomycotina</taxon>
        <taxon>Mortierellomycetes</taxon>
        <taxon>Mortierellales</taxon>
        <taxon>Mortierellaceae</taxon>
        <taxon>Lunasporangiospora</taxon>
    </lineage>
</organism>
<comment type="caution">
    <text evidence="5">The sequence shown here is derived from an EMBL/GenBank/DDBJ whole genome shotgun (WGS) entry which is preliminary data.</text>
</comment>
<evidence type="ECO:0000256" key="1">
    <source>
        <dbReference type="ARBA" id="ARBA00004340"/>
    </source>
</evidence>
<proteinExistence type="predicted"/>
<keyword evidence="6" id="KW-1185">Reference proteome</keyword>
<sequence>MTNNLLTLFCIVEGESTPFPVKIESTETVGELKKIIKTEKTPEFDDIAADKLTLWSVSIPDDDDDDDDDVPMVLDKVNNKDKKKLRATRGVLEVFLDKPPKNTIHVIVQRPQVHAPVPARPSTLQLRSIPNDHIEQELAVILNSVQHRHTTHPVDPKDAEAYQKRGLGPFFKRTLPYGETVTDTKLVMLGLELDKHAKASDGKTTLRSIVEGDIGKLSRSVVAMVAPSGSGKTATIIDLATKHFVIYCVCSTPRAIISPDFNDPNFITLVADVERMYMAVVEEKQGNPFGIDEKVKACARERIQREFLARQLFLQLLLNHIPNLEPRQFFHEQTTAGGVSTIGTLVYKLKEYDTSTIEYMLKATQTMLHSHLASRGLGLVIAVDEAQMTENDILAGKLISPTALMEYRDNRDAIFDGKNQVQLKYRCGFLTPFSATLSGMRATLVILGTALSLQNADHVYSALDKTINFTRITDFPQFSSNDVNKMLSDLVDLSDCEIPPAKRRKLSGRARFSLGIIKRLIITNQTQFSKQSTLDSVVDRTIEDVKHGLRDGVRTILESDKTGEAARLLGRMVLAYRLHDGKISFSSQQQSDFVNKALCRLQQHPDGVHLIMDEPIVVDAVEEELKTSGKDSAFTESWINFTR</sequence>
<reference evidence="5" key="1">
    <citation type="journal article" date="2020" name="Fungal Divers.">
        <title>Resolving the Mortierellaceae phylogeny through synthesis of multi-gene phylogenetics and phylogenomics.</title>
        <authorList>
            <person name="Vandepol N."/>
            <person name="Liber J."/>
            <person name="Desiro A."/>
            <person name="Na H."/>
            <person name="Kennedy M."/>
            <person name="Barry K."/>
            <person name="Grigoriev I.V."/>
            <person name="Miller A.N."/>
            <person name="O'Donnell K."/>
            <person name="Stajich J.E."/>
            <person name="Bonito G."/>
        </authorList>
    </citation>
    <scope>NUCLEOTIDE SEQUENCE</scope>
    <source>
        <strain evidence="5">KOD1015</strain>
    </source>
</reference>
<dbReference type="OrthoDB" id="2420447at2759"/>
<dbReference type="AlphaFoldDB" id="A0A9P6KAX0"/>
<dbReference type="InterPro" id="IPR045379">
    <property type="entry name" value="Crinkler_N"/>
</dbReference>
<gene>
    <name evidence="5" type="ORF">BGW38_006509</name>
</gene>
<dbReference type="Proteomes" id="UP000780801">
    <property type="component" value="Unassembled WGS sequence"/>
</dbReference>